<dbReference type="InterPro" id="IPR037123">
    <property type="entry name" value="PRibGlycinamide_synth_C_sf"/>
</dbReference>
<dbReference type="PROSITE" id="PS00184">
    <property type="entry name" value="GARS"/>
    <property type="match status" value="1"/>
</dbReference>
<comment type="caution">
    <text evidence="17">The sequence shown here is derived from an EMBL/GenBank/DDBJ whole genome shotgun (WGS) entry which is preliminary data.</text>
</comment>
<dbReference type="Proteomes" id="UP000639006">
    <property type="component" value="Unassembled WGS sequence"/>
</dbReference>
<evidence type="ECO:0000256" key="7">
    <source>
        <dbReference type="ARBA" id="ARBA00022755"/>
    </source>
</evidence>
<dbReference type="SUPFAM" id="SSF52440">
    <property type="entry name" value="PreATP-grasp domain"/>
    <property type="match status" value="1"/>
</dbReference>
<dbReference type="InterPro" id="IPR020560">
    <property type="entry name" value="PRibGlycinamide_synth_C-dom"/>
</dbReference>
<dbReference type="InterPro" id="IPR000115">
    <property type="entry name" value="PRibGlycinamide_synth"/>
</dbReference>
<keyword evidence="5 14" id="KW-0436">Ligase</keyword>
<gene>
    <name evidence="14 17" type="primary">purD</name>
    <name evidence="17" type="ORF">DIAAKJNI_00281</name>
</gene>
<evidence type="ECO:0000256" key="4">
    <source>
        <dbReference type="ARBA" id="ARBA00013255"/>
    </source>
</evidence>
<dbReference type="AlphaFoldDB" id="A0A811T9N8"/>
<protein>
    <recommendedName>
        <fullName evidence="4 14">Phosphoribosylamine--glycine ligase</fullName>
        <ecNumber evidence="4 14">6.3.4.13</ecNumber>
    </recommendedName>
    <alternativeName>
        <fullName evidence="14">GARS</fullName>
    </alternativeName>
    <alternativeName>
        <fullName evidence="12 14">Glycinamide ribonucleotide synthetase</fullName>
    </alternativeName>
    <alternativeName>
        <fullName evidence="13 14">Phosphoribosylglycinamide synthetase</fullName>
    </alternativeName>
</protein>
<organism evidence="17 18">
    <name type="scientific">Candidatus Argoarchaeum ethanivorans</name>
    <dbReference type="NCBI Taxonomy" id="2608793"/>
    <lineage>
        <taxon>Archaea</taxon>
        <taxon>Methanobacteriati</taxon>
        <taxon>Methanobacteriota</taxon>
        <taxon>Stenosarchaea group</taxon>
        <taxon>Methanomicrobia</taxon>
        <taxon>Methanosarcinales</taxon>
        <taxon>Methanosarcinales incertae sedis</taxon>
        <taxon>GOM Arc I cluster</taxon>
        <taxon>Candidatus Argoarchaeum</taxon>
    </lineage>
</organism>
<dbReference type="GO" id="GO:0005524">
    <property type="term" value="F:ATP binding"/>
    <property type="evidence" value="ECO:0007669"/>
    <property type="project" value="UniProtKB-UniRule"/>
</dbReference>
<evidence type="ECO:0000256" key="13">
    <source>
        <dbReference type="ARBA" id="ARBA00042864"/>
    </source>
</evidence>
<dbReference type="InterPro" id="IPR011054">
    <property type="entry name" value="Rudment_hybrid_motif"/>
</dbReference>
<evidence type="ECO:0000313" key="18">
    <source>
        <dbReference type="Proteomes" id="UP000639006"/>
    </source>
</evidence>
<dbReference type="SMART" id="SM01209">
    <property type="entry name" value="GARS_A"/>
    <property type="match status" value="1"/>
</dbReference>
<dbReference type="SUPFAM" id="SSF56059">
    <property type="entry name" value="Glutathione synthetase ATP-binding domain-like"/>
    <property type="match status" value="1"/>
</dbReference>
<evidence type="ECO:0000259" key="16">
    <source>
        <dbReference type="PROSITE" id="PS50975"/>
    </source>
</evidence>
<accession>A0A811T9N8</accession>
<dbReference type="InterPro" id="IPR020561">
    <property type="entry name" value="PRibGlycinamid_synth_ATP-grasp"/>
</dbReference>
<evidence type="ECO:0000256" key="5">
    <source>
        <dbReference type="ARBA" id="ARBA00022598"/>
    </source>
</evidence>
<name>A0A811T9N8_9EURY</name>
<dbReference type="EC" id="6.3.4.13" evidence="4 14"/>
<dbReference type="Pfam" id="PF02843">
    <property type="entry name" value="GARS_C"/>
    <property type="match status" value="1"/>
</dbReference>
<dbReference type="PROSITE" id="PS50975">
    <property type="entry name" value="ATP_GRASP"/>
    <property type="match status" value="1"/>
</dbReference>
<evidence type="ECO:0000256" key="8">
    <source>
        <dbReference type="ARBA" id="ARBA00022840"/>
    </source>
</evidence>
<dbReference type="Gene3D" id="3.40.50.20">
    <property type="match status" value="1"/>
</dbReference>
<keyword evidence="10" id="KW-0464">Manganese</keyword>
<dbReference type="GO" id="GO:0006189">
    <property type="term" value="P:'de novo' IMP biosynthetic process"/>
    <property type="evidence" value="ECO:0007669"/>
    <property type="project" value="UniProtKB-UniRule"/>
</dbReference>
<evidence type="ECO:0000256" key="14">
    <source>
        <dbReference type="HAMAP-Rule" id="MF_00138"/>
    </source>
</evidence>
<dbReference type="HAMAP" id="MF_00138">
    <property type="entry name" value="GARS"/>
    <property type="match status" value="1"/>
</dbReference>
<dbReference type="GO" id="GO:0004637">
    <property type="term" value="F:phosphoribosylamine-glycine ligase activity"/>
    <property type="evidence" value="ECO:0007669"/>
    <property type="project" value="UniProtKB-UniRule"/>
</dbReference>
<keyword evidence="8 15" id="KW-0067">ATP-binding</keyword>
<evidence type="ECO:0000256" key="9">
    <source>
        <dbReference type="ARBA" id="ARBA00022842"/>
    </source>
</evidence>
<dbReference type="Gene3D" id="3.90.600.10">
    <property type="entry name" value="Phosphoribosylglycinamide synthetase, C-terminal domain"/>
    <property type="match status" value="1"/>
</dbReference>
<feature type="domain" description="ATP-grasp" evidence="16">
    <location>
        <begin position="110"/>
        <end position="317"/>
    </location>
</feature>
<dbReference type="Gene3D" id="3.30.1490.20">
    <property type="entry name" value="ATP-grasp fold, A domain"/>
    <property type="match status" value="1"/>
</dbReference>
<evidence type="ECO:0000313" key="17">
    <source>
        <dbReference type="EMBL" id="CAD6492372.1"/>
    </source>
</evidence>
<dbReference type="InterPro" id="IPR016185">
    <property type="entry name" value="PreATP-grasp_dom_sf"/>
</dbReference>
<dbReference type="GO" id="GO:0046872">
    <property type="term" value="F:metal ion binding"/>
    <property type="evidence" value="ECO:0007669"/>
    <property type="project" value="InterPro"/>
</dbReference>
<comment type="pathway">
    <text evidence="3 14">Purine metabolism; IMP biosynthesis via de novo pathway; N(1)-(5-phospho-D-ribosyl)glycinamide from 5-phospho-alpha-D-ribose 1-diphosphate: step 2/2.</text>
</comment>
<evidence type="ECO:0000256" key="1">
    <source>
        <dbReference type="ARBA" id="ARBA00001936"/>
    </source>
</evidence>
<dbReference type="NCBIfam" id="TIGR00877">
    <property type="entry name" value="purD"/>
    <property type="match status" value="1"/>
</dbReference>
<proteinExistence type="inferred from homology"/>
<evidence type="ECO:0000256" key="15">
    <source>
        <dbReference type="PROSITE-ProRule" id="PRU00409"/>
    </source>
</evidence>
<dbReference type="Pfam" id="PF01071">
    <property type="entry name" value="GARS_A"/>
    <property type="match status" value="1"/>
</dbReference>
<dbReference type="SMART" id="SM01210">
    <property type="entry name" value="GARS_C"/>
    <property type="match status" value="1"/>
</dbReference>
<evidence type="ECO:0000256" key="11">
    <source>
        <dbReference type="ARBA" id="ARBA00038345"/>
    </source>
</evidence>
<comment type="catalytic activity">
    <reaction evidence="14">
        <text>5-phospho-beta-D-ribosylamine + glycine + ATP = N(1)-(5-phospho-beta-D-ribosyl)glycinamide + ADP + phosphate + H(+)</text>
        <dbReference type="Rhea" id="RHEA:17453"/>
        <dbReference type="ChEBI" id="CHEBI:15378"/>
        <dbReference type="ChEBI" id="CHEBI:30616"/>
        <dbReference type="ChEBI" id="CHEBI:43474"/>
        <dbReference type="ChEBI" id="CHEBI:57305"/>
        <dbReference type="ChEBI" id="CHEBI:58681"/>
        <dbReference type="ChEBI" id="CHEBI:143788"/>
        <dbReference type="ChEBI" id="CHEBI:456216"/>
        <dbReference type="EC" id="6.3.4.13"/>
    </reaction>
</comment>
<reference evidence="17" key="1">
    <citation type="submission" date="2020-10" db="EMBL/GenBank/DDBJ databases">
        <authorList>
            <person name="Hahn C.J."/>
            <person name="Laso-Perez R."/>
            <person name="Vulcano F."/>
            <person name="Vaziourakis K.-M."/>
            <person name="Stokke R."/>
            <person name="Steen I.H."/>
            <person name="Teske A."/>
            <person name="Boetius A."/>
            <person name="Liebeke M."/>
            <person name="Amann R."/>
            <person name="Knittel K."/>
        </authorList>
    </citation>
    <scope>NUCLEOTIDE SEQUENCE</scope>
    <source>
        <strain evidence="17">Gfbio:e3339647-f889-4370-9287-4fb5cb688e4c:AG392M11_GoMArc1</strain>
    </source>
</reference>
<sequence length="434" mass="47988">MNVLLVGGGGREHAIAAAIKKSTHEVLLYTAMSKKNPGIAKLSEDILLVKETDVDRITAYAAEHNIELAFIGPEAPLAAGITDKLHTHNIDVFGPTKDAARIEVDKAWTRNFMKKHKIKGCPIFQVFDQTQAVEAHRFIDEIKDVVIKPAGLTGGKGVRVMGDHFNTTEEAKQYTDQVLKKDRVVVEERLIGGEFTLQAFSDGKHLAFTPAVQDHKRAYEGDKGPNTGGMGSYNDATDVLPFMNRDDLNSAKEIMQQTIDALNSENMSYKGVLYGQFMLADHPTVIEYNARFGDPEAMNTLPLLQTDIIDVAQHVAAGTLNTLDVTFEEKASVCKYMVPEGYPEHPLKDSEVTITSVDDALLFYSSVYEKDGKIYTTGSRAIAVVGIAEDLRKAEQLAEKAVNNIQGRLYSRHDIGTEQLIQQRIDHMKVLRKG</sequence>
<comment type="cofactor">
    <cofactor evidence="1">
        <name>Mn(2+)</name>
        <dbReference type="ChEBI" id="CHEBI:29035"/>
    </cofactor>
</comment>
<dbReference type="InterPro" id="IPR013815">
    <property type="entry name" value="ATP_grasp_subdomain_1"/>
</dbReference>
<keyword evidence="6 15" id="KW-0547">Nucleotide-binding</keyword>
<comment type="cofactor">
    <cofactor evidence="2">
        <name>Mg(2+)</name>
        <dbReference type="ChEBI" id="CHEBI:18420"/>
    </cofactor>
</comment>
<dbReference type="Pfam" id="PF02844">
    <property type="entry name" value="GARS_N"/>
    <property type="match status" value="1"/>
</dbReference>
<dbReference type="EMBL" id="CAJHIQ010000012">
    <property type="protein sequence ID" value="CAD6492372.1"/>
    <property type="molecule type" value="Genomic_DNA"/>
</dbReference>
<dbReference type="GO" id="GO:0009113">
    <property type="term" value="P:purine nucleobase biosynthetic process"/>
    <property type="evidence" value="ECO:0007669"/>
    <property type="project" value="InterPro"/>
</dbReference>
<dbReference type="SUPFAM" id="SSF51246">
    <property type="entry name" value="Rudiment single hybrid motif"/>
    <property type="match status" value="1"/>
</dbReference>
<dbReference type="UniPathway" id="UPA00074">
    <property type="reaction ID" value="UER00125"/>
</dbReference>
<dbReference type="PANTHER" id="PTHR43472">
    <property type="entry name" value="PHOSPHORIBOSYLAMINE--GLYCINE LIGASE"/>
    <property type="match status" value="1"/>
</dbReference>
<dbReference type="Gene3D" id="3.30.470.20">
    <property type="entry name" value="ATP-grasp fold, B domain"/>
    <property type="match status" value="1"/>
</dbReference>
<evidence type="ECO:0000256" key="6">
    <source>
        <dbReference type="ARBA" id="ARBA00022741"/>
    </source>
</evidence>
<keyword evidence="9" id="KW-0460">Magnesium</keyword>
<dbReference type="InterPro" id="IPR020559">
    <property type="entry name" value="PRibGlycinamide_synth_CS"/>
</dbReference>
<evidence type="ECO:0000256" key="2">
    <source>
        <dbReference type="ARBA" id="ARBA00001946"/>
    </source>
</evidence>
<evidence type="ECO:0000256" key="3">
    <source>
        <dbReference type="ARBA" id="ARBA00005174"/>
    </source>
</evidence>
<keyword evidence="7 14" id="KW-0658">Purine biosynthesis</keyword>
<evidence type="ECO:0000256" key="10">
    <source>
        <dbReference type="ARBA" id="ARBA00023211"/>
    </source>
</evidence>
<comment type="similarity">
    <text evidence="11 14">Belongs to the GARS family.</text>
</comment>
<evidence type="ECO:0000256" key="12">
    <source>
        <dbReference type="ARBA" id="ARBA00042242"/>
    </source>
</evidence>
<dbReference type="InterPro" id="IPR020562">
    <property type="entry name" value="PRibGlycinamide_synth_N"/>
</dbReference>
<dbReference type="PANTHER" id="PTHR43472:SF1">
    <property type="entry name" value="PHOSPHORIBOSYLAMINE--GLYCINE LIGASE, CHLOROPLASTIC"/>
    <property type="match status" value="1"/>
</dbReference>
<dbReference type="InterPro" id="IPR011761">
    <property type="entry name" value="ATP-grasp"/>
</dbReference>